<accession>A0ABX1CGM5</accession>
<organism evidence="2 3">
    <name type="scientific">Sphingomonas corticis</name>
    <dbReference type="NCBI Taxonomy" id="2722791"/>
    <lineage>
        <taxon>Bacteria</taxon>
        <taxon>Pseudomonadati</taxon>
        <taxon>Pseudomonadota</taxon>
        <taxon>Alphaproteobacteria</taxon>
        <taxon>Sphingomonadales</taxon>
        <taxon>Sphingomonadaceae</taxon>
        <taxon>Sphingomonas</taxon>
    </lineage>
</organism>
<gene>
    <name evidence="2" type="ORF">HBH26_00870</name>
</gene>
<keyword evidence="1" id="KW-0732">Signal</keyword>
<dbReference type="Proteomes" id="UP000732399">
    <property type="component" value="Unassembled WGS sequence"/>
</dbReference>
<sequence>MIRTMPAPALLTILALAGCSAAPEAAIPGNAATAAAPEAAASAYEPCRDRADGDPAALQRCADAEIARIEKSLPGHEQAERDHRAALAALGDDAIERGVFGAGAAAGVAAADAAVRLSRARASWLAGGPAPTGRAGAAALGEAARTAWEAARVSACGAWHPADCAARYDALLAPYLPEPAPMTDAVSTTATTATAAATGLPLPDCTSVKASALVGGALGDAFYRRYPKSLADPAAVETLALDDSEMANVVGYLACVATLTDGDPVVADNAAALFASPRHGRAAFARLEALAAKGGAEAAGAARFLRQMKAQVAG</sequence>
<feature type="signal peptide" evidence="1">
    <location>
        <begin position="1"/>
        <end position="25"/>
    </location>
</feature>
<evidence type="ECO:0000256" key="1">
    <source>
        <dbReference type="SAM" id="SignalP"/>
    </source>
</evidence>
<proteinExistence type="predicted"/>
<evidence type="ECO:0008006" key="4">
    <source>
        <dbReference type="Google" id="ProtNLM"/>
    </source>
</evidence>
<name>A0ABX1CGM5_9SPHN</name>
<feature type="chain" id="PRO_5045303011" description="Lipoprotein" evidence="1">
    <location>
        <begin position="26"/>
        <end position="314"/>
    </location>
</feature>
<keyword evidence="3" id="KW-1185">Reference proteome</keyword>
<reference evidence="2 3" key="1">
    <citation type="submission" date="2020-03" db="EMBL/GenBank/DDBJ databases">
        <authorList>
            <person name="Wang L."/>
            <person name="He N."/>
            <person name="Li Y."/>
            <person name="Fang Y."/>
            <person name="Zhang F."/>
        </authorList>
    </citation>
    <scope>NUCLEOTIDE SEQUENCE [LARGE SCALE GENOMIC DNA]</scope>
    <source>
        <strain evidence="2 3">36D10-4-7</strain>
    </source>
</reference>
<dbReference type="PROSITE" id="PS51257">
    <property type="entry name" value="PROKAR_LIPOPROTEIN"/>
    <property type="match status" value="1"/>
</dbReference>
<evidence type="ECO:0000313" key="2">
    <source>
        <dbReference type="EMBL" id="NJR77166.1"/>
    </source>
</evidence>
<protein>
    <recommendedName>
        <fullName evidence="4">Lipoprotein</fullName>
    </recommendedName>
</protein>
<comment type="caution">
    <text evidence="2">The sequence shown here is derived from an EMBL/GenBank/DDBJ whole genome shotgun (WGS) entry which is preliminary data.</text>
</comment>
<dbReference type="RefSeq" id="WP_168132672.1">
    <property type="nucleotide sequence ID" value="NZ_JAAVJH010000001.1"/>
</dbReference>
<evidence type="ECO:0000313" key="3">
    <source>
        <dbReference type="Proteomes" id="UP000732399"/>
    </source>
</evidence>
<dbReference type="EMBL" id="JAAVJH010000001">
    <property type="protein sequence ID" value="NJR77166.1"/>
    <property type="molecule type" value="Genomic_DNA"/>
</dbReference>